<dbReference type="AlphaFoldDB" id="I0IH13"/>
<dbReference type="HOGENOM" id="CLU_865450_0_0_0"/>
<evidence type="ECO:0000313" key="3">
    <source>
        <dbReference type="Proteomes" id="UP000007881"/>
    </source>
</evidence>
<feature type="signal peptide" evidence="1">
    <location>
        <begin position="1"/>
        <end position="35"/>
    </location>
</feature>
<organism evidence="2 3">
    <name type="scientific">Phycisphaera mikurensis (strain NBRC 102666 / KCTC 22515 / FYK2301M01)</name>
    <dbReference type="NCBI Taxonomy" id="1142394"/>
    <lineage>
        <taxon>Bacteria</taxon>
        <taxon>Pseudomonadati</taxon>
        <taxon>Planctomycetota</taxon>
        <taxon>Phycisphaerae</taxon>
        <taxon>Phycisphaerales</taxon>
        <taxon>Phycisphaeraceae</taxon>
        <taxon>Phycisphaera</taxon>
    </lineage>
</organism>
<feature type="chain" id="PRO_5003629743" description="PEP-CTERM protein-sorting domain-containing protein" evidence="1">
    <location>
        <begin position="36"/>
        <end position="322"/>
    </location>
</feature>
<keyword evidence="1" id="KW-0732">Signal</keyword>
<sequence>MRNTLPRHAAARRAAPAAAALAASLAVLPAAGAHAATFFATGQLLEPGDPAITPGQPGHDDTRSNFLYAVDTVTGRATPVGPATTGLPPALGGTPDGRLLGFRGGQLLELDTSNGDATAVGGPAGISAFGFDVLGDGRAFAFTTSDDALYGIDTTTGAASLVGSAGAVNAALAAAGATDPDAFIISLASVGDDLYGWDLDTGSLIRFAADTGAASVVGALGAAGRVGGGALSGGAALTGVDEDADGRFDALFGNVNFLNPDGPEGTVRLGGVARFDLTDGTYDIVGINEGVIFFGFGSSPVPEPGSAALAAAGALLLARRRR</sequence>
<dbReference type="RefSeq" id="WP_014437764.1">
    <property type="nucleotide sequence ID" value="NC_017080.1"/>
</dbReference>
<dbReference type="EMBL" id="AP012338">
    <property type="protein sequence ID" value="BAM04551.1"/>
    <property type="molecule type" value="Genomic_DNA"/>
</dbReference>
<name>I0IH13_PHYMF</name>
<dbReference type="KEGG" id="phm:PSMK_23920"/>
<dbReference type="InterPro" id="IPR011044">
    <property type="entry name" value="Quino_amine_DH_bsu"/>
</dbReference>
<protein>
    <recommendedName>
        <fullName evidence="4">PEP-CTERM protein-sorting domain-containing protein</fullName>
    </recommendedName>
</protein>
<dbReference type="eggNOG" id="ENOG5030Q1V">
    <property type="taxonomic scope" value="Bacteria"/>
</dbReference>
<dbReference type="OrthoDB" id="570092at2"/>
<evidence type="ECO:0000256" key="1">
    <source>
        <dbReference type="SAM" id="SignalP"/>
    </source>
</evidence>
<reference evidence="2 3" key="1">
    <citation type="submission" date="2012-02" db="EMBL/GenBank/DDBJ databases">
        <title>Complete genome sequence of Phycisphaera mikurensis NBRC 102666.</title>
        <authorList>
            <person name="Ankai A."/>
            <person name="Hosoyama A."/>
            <person name="Terui Y."/>
            <person name="Sekine M."/>
            <person name="Fukai R."/>
            <person name="Kato Y."/>
            <person name="Nakamura S."/>
            <person name="Yamada-Narita S."/>
            <person name="Kawakoshi A."/>
            <person name="Fukunaga Y."/>
            <person name="Yamazaki S."/>
            <person name="Fujita N."/>
        </authorList>
    </citation>
    <scope>NUCLEOTIDE SEQUENCE [LARGE SCALE GENOMIC DNA]</scope>
    <source>
        <strain evidence="3">NBRC 102666 / KCTC 22515 / FYK2301M01</strain>
    </source>
</reference>
<evidence type="ECO:0008006" key="4">
    <source>
        <dbReference type="Google" id="ProtNLM"/>
    </source>
</evidence>
<dbReference type="SUPFAM" id="SSF50969">
    <property type="entry name" value="YVTN repeat-like/Quinoprotein amine dehydrogenase"/>
    <property type="match status" value="1"/>
</dbReference>
<proteinExistence type="predicted"/>
<accession>I0IH13</accession>
<evidence type="ECO:0000313" key="2">
    <source>
        <dbReference type="EMBL" id="BAM04551.1"/>
    </source>
</evidence>
<gene>
    <name evidence="2" type="ordered locus">PSMK_23920</name>
</gene>
<dbReference type="Proteomes" id="UP000007881">
    <property type="component" value="Chromosome"/>
</dbReference>
<keyword evidence="3" id="KW-1185">Reference proteome</keyword>